<dbReference type="PANTHER" id="PTHR10083:SF380">
    <property type="entry name" value="COLOSTRUM TRYPSIN INHIBITOR"/>
    <property type="match status" value="1"/>
</dbReference>
<dbReference type="PANTHER" id="PTHR10083">
    <property type="entry name" value="KUNITZ-TYPE PROTEASE INHIBITOR-RELATED"/>
    <property type="match status" value="1"/>
</dbReference>
<dbReference type="GO" id="GO:0004867">
    <property type="term" value="F:serine-type endopeptidase inhibitor activity"/>
    <property type="evidence" value="ECO:0007669"/>
    <property type="project" value="UniProtKB-KW"/>
</dbReference>
<dbReference type="EMBL" id="JARK01001340">
    <property type="protein sequence ID" value="EYC31474.1"/>
    <property type="molecule type" value="Genomic_DNA"/>
</dbReference>
<protein>
    <recommendedName>
        <fullName evidence="4">BPTI/Kunitz inhibitor domain-containing protein</fullName>
    </recommendedName>
</protein>
<dbReference type="SMART" id="SM00131">
    <property type="entry name" value="KU"/>
    <property type="match status" value="1"/>
</dbReference>
<sequence length="96" mass="11089">MKFLVLFLLCVSSGEFLKMYALKVLYSSFLVYLVYAQGDTGACYKEPKTGPCRASLPRFFYNKTSRTCEKFIYGGCEGNENNFEDEKECKRWCKAI</sequence>
<keyword evidence="6" id="KW-1185">Reference proteome</keyword>
<keyword evidence="1" id="KW-0646">Protease inhibitor</keyword>
<dbReference type="STRING" id="53326.A0A016VV57"/>
<dbReference type="InterPro" id="IPR036880">
    <property type="entry name" value="Kunitz_BPTI_sf"/>
</dbReference>
<evidence type="ECO:0000313" key="5">
    <source>
        <dbReference type="EMBL" id="EYC31474.1"/>
    </source>
</evidence>
<dbReference type="PRINTS" id="PR00759">
    <property type="entry name" value="BASICPTASE"/>
</dbReference>
<dbReference type="PROSITE" id="PS00280">
    <property type="entry name" value="BPTI_KUNITZ_1"/>
    <property type="match status" value="1"/>
</dbReference>
<evidence type="ECO:0000256" key="3">
    <source>
        <dbReference type="ARBA" id="ARBA00023157"/>
    </source>
</evidence>
<dbReference type="SUPFAM" id="SSF57362">
    <property type="entry name" value="BPTI-like"/>
    <property type="match status" value="1"/>
</dbReference>
<dbReference type="FunFam" id="4.10.410.10:FF:000004">
    <property type="entry name" value="Tissue factor pathway inhibitor"/>
    <property type="match status" value="1"/>
</dbReference>
<dbReference type="InterPro" id="IPR002223">
    <property type="entry name" value="Kunitz_BPTI"/>
</dbReference>
<dbReference type="AlphaFoldDB" id="A0A016VV57"/>
<gene>
    <name evidence="5" type="primary">Acey_s0004.g2173</name>
    <name evidence="5" type="ORF">Y032_0004g2173</name>
</gene>
<dbReference type="OrthoDB" id="5871431at2759"/>
<dbReference type="InterPro" id="IPR050098">
    <property type="entry name" value="TFPI/VKTCI-like"/>
</dbReference>
<dbReference type="Gene3D" id="4.10.410.10">
    <property type="entry name" value="Pancreatic trypsin inhibitor Kunitz domain"/>
    <property type="match status" value="1"/>
</dbReference>
<dbReference type="InterPro" id="IPR020901">
    <property type="entry name" value="Prtase_inh_Kunz-CS"/>
</dbReference>
<comment type="caution">
    <text evidence="5">The sequence shown here is derived from an EMBL/GenBank/DDBJ whole genome shotgun (WGS) entry which is preliminary data.</text>
</comment>
<reference evidence="6" key="1">
    <citation type="journal article" date="2015" name="Nat. Genet.">
        <title>The genome and transcriptome of the zoonotic hookworm Ancylostoma ceylanicum identify infection-specific gene families.</title>
        <authorList>
            <person name="Schwarz E.M."/>
            <person name="Hu Y."/>
            <person name="Antoshechkin I."/>
            <person name="Miller M.M."/>
            <person name="Sternberg P.W."/>
            <person name="Aroian R.V."/>
        </authorList>
    </citation>
    <scope>NUCLEOTIDE SEQUENCE</scope>
    <source>
        <strain evidence="6">HY135</strain>
    </source>
</reference>
<evidence type="ECO:0000313" key="6">
    <source>
        <dbReference type="Proteomes" id="UP000024635"/>
    </source>
</evidence>
<keyword evidence="3" id="KW-1015">Disulfide bond</keyword>
<evidence type="ECO:0000256" key="2">
    <source>
        <dbReference type="ARBA" id="ARBA00022900"/>
    </source>
</evidence>
<proteinExistence type="predicted"/>
<dbReference type="PROSITE" id="PS50279">
    <property type="entry name" value="BPTI_KUNITZ_2"/>
    <property type="match status" value="1"/>
</dbReference>
<name>A0A016VV57_9BILA</name>
<keyword evidence="2" id="KW-0722">Serine protease inhibitor</keyword>
<dbReference type="Pfam" id="PF00014">
    <property type="entry name" value="Kunitz_BPTI"/>
    <property type="match status" value="1"/>
</dbReference>
<dbReference type="Proteomes" id="UP000024635">
    <property type="component" value="Unassembled WGS sequence"/>
</dbReference>
<dbReference type="GO" id="GO:0005615">
    <property type="term" value="C:extracellular space"/>
    <property type="evidence" value="ECO:0007669"/>
    <property type="project" value="TreeGrafter"/>
</dbReference>
<evidence type="ECO:0000259" key="4">
    <source>
        <dbReference type="PROSITE" id="PS50279"/>
    </source>
</evidence>
<evidence type="ECO:0000256" key="1">
    <source>
        <dbReference type="ARBA" id="ARBA00022690"/>
    </source>
</evidence>
<accession>A0A016VV57</accession>
<dbReference type="CDD" id="cd00109">
    <property type="entry name" value="Kunitz-type"/>
    <property type="match status" value="1"/>
</dbReference>
<organism evidence="5 6">
    <name type="scientific">Ancylostoma ceylanicum</name>
    <dbReference type="NCBI Taxonomy" id="53326"/>
    <lineage>
        <taxon>Eukaryota</taxon>
        <taxon>Metazoa</taxon>
        <taxon>Ecdysozoa</taxon>
        <taxon>Nematoda</taxon>
        <taxon>Chromadorea</taxon>
        <taxon>Rhabditida</taxon>
        <taxon>Rhabditina</taxon>
        <taxon>Rhabditomorpha</taxon>
        <taxon>Strongyloidea</taxon>
        <taxon>Ancylostomatidae</taxon>
        <taxon>Ancylostomatinae</taxon>
        <taxon>Ancylostoma</taxon>
    </lineage>
</organism>
<feature type="domain" description="BPTI/Kunitz inhibitor" evidence="4">
    <location>
        <begin position="43"/>
        <end position="93"/>
    </location>
</feature>